<proteinExistence type="predicted"/>
<reference evidence="4 5" key="1">
    <citation type="submission" date="2021-07" db="EMBL/GenBank/DDBJ databases">
        <title>The draft genome sequence of Sphingomicrobium sp. B8.</title>
        <authorList>
            <person name="Mu L."/>
        </authorList>
    </citation>
    <scope>NUCLEOTIDE SEQUENCE [LARGE SCALE GENOMIC DNA]</scope>
    <source>
        <strain evidence="4 5">B8</strain>
    </source>
</reference>
<organism evidence="4 5">
    <name type="scientific">Sphingomicrobium clamense</name>
    <dbReference type="NCBI Taxonomy" id="2851013"/>
    <lineage>
        <taxon>Bacteria</taxon>
        <taxon>Pseudomonadati</taxon>
        <taxon>Pseudomonadota</taxon>
        <taxon>Alphaproteobacteria</taxon>
        <taxon>Sphingomonadales</taxon>
        <taxon>Sphingomonadaceae</taxon>
        <taxon>Sphingomicrobium</taxon>
    </lineage>
</organism>
<dbReference type="Pfam" id="PF00072">
    <property type="entry name" value="Response_reg"/>
    <property type="match status" value="1"/>
</dbReference>
<comment type="caution">
    <text evidence="4">The sequence shown here is derived from an EMBL/GenBank/DDBJ whole genome shotgun (WGS) entry which is preliminary data.</text>
</comment>
<accession>A0ABS6V498</accession>
<feature type="domain" description="Response regulatory" evidence="3">
    <location>
        <begin position="3"/>
        <end position="119"/>
    </location>
</feature>
<dbReference type="CDD" id="cd17574">
    <property type="entry name" value="REC_OmpR"/>
    <property type="match status" value="1"/>
</dbReference>
<sequence length="124" mass="13389">MARIIIADDDPVIRHIVTGILEQEGHLVGALPDGSQVVDVVLNKRPHLLILDCSMPGKAGLDALRELRASGLGRSFPVLVLTGRTGRSDEAIAYEAGADDYLRKPIDPDELVIRVDALLEKAMV</sequence>
<dbReference type="InterPro" id="IPR001789">
    <property type="entry name" value="Sig_transdc_resp-reg_receiver"/>
</dbReference>
<dbReference type="EMBL" id="JAHVAH010000001">
    <property type="protein sequence ID" value="MBW0144370.1"/>
    <property type="molecule type" value="Genomic_DNA"/>
</dbReference>
<evidence type="ECO:0000313" key="5">
    <source>
        <dbReference type="Proteomes" id="UP000698028"/>
    </source>
</evidence>
<dbReference type="RefSeq" id="WP_218632372.1">
    <property type="nucleotide sequence ID" value="NZ_JAHVAH010000001.1"/>
</dbReference>
<dbReference type="PANTHER" id="PTHR44591:SF3">
    <property type="entry name" value="RESPONSE REGULATORY DOMAIN-CONTAINING PROTEIN"/>
    <property type="match status" value="1"/>
</dbReference>
<gene>
    <name evidence="4" type="ORF">KTQ36_03565</name>
</gene>
<dbReference type="PROSITE" id="PS50110">
    <property type="entry name" value="RESPONSE_REGULATORY"/>
    <property type="match status" value="1"/>
</dbReference>
<evidence type="ECO:0000256" key="1">
    <source>
        <dbReference type="ARBA" id="ARBA00022553"/>
    </source>
</evidence>
<protein>
    <submittedName>
        <fullName evidence="4">Response regulator transcription factor</fullName>
    </submittedName>
</protein>
<keyword evidence="5" id="KW-1185">Reference proteome</keyword>
<dbReference type="PANTHER" id="PTHR44591">
    <property type="entry name" value="STRESS RESPONSE REGULATOR PROTEIN 1"/>
    <property type="match status" value="1"/>
</dbReference>
<dbReference type="InterPro" id="IPR050595">
    <property type="entry name" value="Bact_response_regulator"/>
</dbReference>
<dbReference type="Proteomes" id="UP000698028">
    <property type="component" value="Unassembled WGS sequence"/>
</dbReference>
<dbReference type="SMART" id="SM00448">
    <property type="entry name" value="REC"/>
    <property type="match status" value="1"/>
</dbReference>
<evidence type="ECO:0000256" key="2">
    <source>
        <dbReference type="PROSITE-ProRule" id="PRU00169"/>
    </source>
</evidence>
<keyword evidence="1 2" id="KW-0597">Phosphoprotein</keyword>
<feature type="modified residue" description="4-aspartylphosphate" evidence="2">
    <location>
        <position position="52"/>
    </location>
</feature>
<name>A0ABS6V498_9SPHN</name>
<evidence type="ECO:0000259" key="3">
    <source>
        <dbReference type="PROSITE" id="PS50110"/>
    </source>
</evidence>
<evidence type="ECO:0000313" key="4">
    <source>
        <dbReference type="EMBL" id="MBW0144370.1"/>
    </source>
</evidence>